<dbReference type="InterPro" id="IPR041588">
    <property type="entry name" value="Integrase_H2C2"/>
</dbReference>
<evidence type="ECO:0000313" key="2">
    <source>
        <dbReference type="EMBL" id="KAG7171985.1"/>
    </source>
</evidence>
<dbReference type="Gene3D" id="1.10.340.70">
    <property type="match status" value="1"/>
</dbReference>
<gene>
    <name evidence="2" type="ORF">Hamer_G000946</name>
</gene>
<feature type="non-terminal residue" evidence="2">
    <location>
        <position position="147"/>
    </location>
</feature>
<keyword evidence="3" id="KW-1185">Reference proteome</keyword>
<dbReference type="EMBL" id="JAHLQT010011632">
    <property type="protein sequence ID" value="KAG7171985.1"/>
    <property type="molecule type" value="Genomic_DNA"/>
</dbReference>
<dbReference type="AlphaFoldDB" id="A0A8J5N2B6"/>
<accession>A0A8J5N2B6</accession>
<reference evidence="2" key="1">
    <citation type="journal article" date="2021" name="Sci. Adv.">
        <title>The American lobster genome reveals insights on longevity, neural, and immune adaptations.</title>
        <authorList>
            <person name="Polinski J.M."/>
            <person name="Zimin A.V."/>
            <person name="Clark K.F."/>
            <person name="Kohn A.B."/>
            <person name="Sadowski N."/>
            <person name="Timp W."/>
            <person name="Ptitsyn A."/>
            <person name="Khanna P."/>
            <person name="Romanova D.Y."/>
            <person name="Williams P."/>
            <person name="Greenwood S.J."/>
            <person name="Moroz L.L."/>
            <person name="Walt D.R."/>
            <person name="Bodnar A.G."/>
        </authorList>
    </citation>
    <scope>NUCLEOTIDE SEQUENCE</scope>
    <source>
        <strain evidence="2">GMGI-L3</strain>
    </source>
</reference>
<sequence>RSQHRFPTASNTEAAQAVPRTRGILPPFCPSLRFLTSPALRSYTEKKTRHDIQQLRTTDTGLQFRDIPLPNGRTLLCDTSTNRLHPLVPLDMCRQLFQSLCSSSHPGIRATQRFVRQRYVWSSINSDVRRWTKVYTACRRSKIQRHT</sequence>
<name>A0A8J5N2B6_HOMAM</name>
<evidence type="ECO:0000259" key="1">
    <source>
        <dbReference type="Pfam" id="PF17921"/>
    </source>
</evidence>
<dbReference type="Proteomes" id="UP000747542">
    <property type="component" value="Unassembled WGS sequence"/>
</dbReference>
<feature type="domain" description="Integrase zinc-binding" evidence="1">
    <location>
        <begin position="89"/>
        <end position="143"/>
    </location>
</feature>
<feature type="non-terminal residue" evidence="2">
    <location>
        <position position="1"/>
    </location>
</feature>
<organism evidence="2 3">
    <name type="scientific">Homarus americanus</name>
    <name type="common">American lobster</name>
    <dbReference type="NCBI Taxonomy" id="6706"/>
    <lineage>
        <taxon>Eukaryota</taxon>
        <taxon>Metazoa</taxon>
        <taxon>Ecdysozoa</taxon>
        <taxon>Arthropoda</taxon>
        <taxon>Crustacea</taxon>
        <taxon>Multicrustacea</taxon>
        <taxon>Malacostraca</taxon>
        <taxon>Eumalacostraca</taxon>
        <taxon>Eucarida</taxon>
        <taxon>Decapoda</taxon>
        <taxon>Pleocyemata</taxon>
        <taxon>Astacidea</taxon>
        <taxon>Nephropoidea</taxon>
        <taxon>Nephropidae</taxon>
        <taxon>Homarus</taxon>
    </lineage>
</organism>
<protein>
    <submittedName>
        <fullName evidence="2">Putative Integrase zinc binding domain-containing protein 3</fullName>
    </submittedName>
</protein>
<comment type="caution">
    <text evidence="2">The sequence shown here is derived from an EMBL/GenBank/DDBJ whole genome shotgun (WGS) entry which is preliminary data.</text>
</comment>
<proteinExistence type="predicted"/>
<dbReference type="Pfam" id="PF17921">
    <property type="entry name" value="Integrase_H2C2"/>
    <property type="match status" value="1"/>
</dbReference>
<evidence type="ECO:0000313" key="3">
    <source>
        <dbReference type="Proteomes" id="UP000747542"/>
    </source>
</evidence>